<dbReference type="EMBL" id="JAFREL020000003">
    <property type="protein sequence ID" value="MEO1771371.1"/>
    <property type="molecule type" value="Genomic_DNA"/>
</dbReference>
<dbReference type="InterPro" id="IPR002178">
    <property type="entry name" value="PTS_EIIA_type-2_dom"/>
</dbReference>
<keyword evidence="1" id="KW-0808">Transferase</keyword>
<sequence length="689" mass="79173">MLTLRRKNMLNDLKTSPDYISVETFIRKYSVSKRTVYYDISKINEWLRQSQLVPIQYSKISGYYLEEATVEKLSLELTNEEIIVTRFDAEERKFRTFLCLFFSNKAVTISRLEELNAVTKNTVLKDLKTLLSQKAIQLSVDKDGHYLKPESEKQTRKFLFRVIQYYAYRSHYGLDQILSVFDEFIVEAEAFRSDVTRCLAIIDQAKNKYAIVYTDEIRYLLSVFAGSINIRINTSLIENSLISEEQPQDESSEIKIAEQLLKTTESSELQFFETFLISGQLNGLRNRKRNTSIDKELFSITVRIVASFERLSGVYVNQKESFLEEFYSHLYGAYYRLIYDIPNINPILDQLKKEYQDIFTISKLSVQPLEEYARRKFSEDEIGFITIYFGGEIKNHVEKTEKKKVILVCASGIGTANLLSIQLTSEIPEINVVGPYSKEEFTLLEPSMNPIDLVLSTIYLETATNHPFMQIEPFLGIDQIKAIRKQLGTDITGYQIRHYMDGVLDIIESYATIHDEEKVRKELTNFIFNRTSVTAGGKPMLKDLLIEEHIQFLHSVSDWKEAIQLASEPLVQGKQIETRYVEKMIEDVEKFGPYVVIAPGVAIPHSRPENGVNQLGMSLLKLEEGVSFGEKGAVNLIFILATVDNSLHLKALAQLSEILSDETKTEELFKCENKQSIMDLIKEGGTEND</sequence>
<dbReference type="Pfam" id="PF00359">
    <property type="entry name" value="PTS_EIIA_2"/>
    <property type="match status" value="1"/>
</dbReference>
<dbReference type="SUPFAM" id="SSF55804">
    <property type="entry name" value="Phoshotransferase/anion transport protein"/>
    <property type="match status" value="1"/>
</dbReference>
<evidence type="ECO:0000259" key="5">
    <source>
        <dbReference type="PROSITE" id="PS51372"/>
    </source>
</evidence>
<accession>A0ABV0ES58</accession>
<dbReference type="Proteomes" id="UP000664357">
    <property type="component" value="Unassembled WGS sequence"/>
</dbReference>
<dbReference type="CDD" id="cd05568">
    <property type="entry name" value="PTS_IIB_bgl_like"/>
    <property type="match status" value="1"/>
</dbReference>
<dbReference type="Gene3D" id="3.40.930.10">
    <property type="entry name" value="Mannitol-specific EII, Chain A"/>
    <property type="match status" value="1"/>
</dbReference>
<dbReference type="Gene3D" id="3.40.50.2300">
    <property type="match status" value="1"/>
</dbReference>
<feature type="domain" description="PTS EIIB type-2" evidence="4">
    <location>
        <begin position="403"/>
        <end position="495"/>
    </location>
</feature>
<dbReference type="PROSITE" id="PS51372">
    <property type="entry name" value="PRD_2"/>
    <property type="match status" value="1"/>
</dbReference>
<gene>
    <name evidence="6" type="ORF">JZO67_003351</name>
</gene>
<dbReference type="InterPro" id="IPR013011">
    <property type="entry name" value="PTS_EIIB_2"/>
</dbReference>
<dbReference type="RefSeq" id="WP_207703557.1">
    <property type="nucleotide sequence ID" value="NZ_JAFREL020000003.1"/>
</dbReference>
<dbReference type="InterPro" id="IPR036388">
    <property type="entry name" value="WH-like_DNA-bd_sf"/>
</dbReference>
<dbReference type="Gene3D" id="1.10.1790.10">
    <property type="entry name" value="PRD domain"/>
    <property type="match status" value="1"/>
</dbReference>
<dbReference type="PANTHER" id="PTHR30185:SF9">
    <property type="entry name" value="MANNITOL-SPECIFIC PHOSPHOTRANSFERASE ENZYME IIA COMPONENT"/>
    <property type="match status" value="1"/>
</dbReference>
<evidence type="ECO:0000259" key="3">
    <source>
        <dbReference type="PROSITE" id="PS51094"/>
    </source>
</evidence>
<dbReference type="InterPro" id="IPR011608">
    <property type="entry name" value="PRD"/>
</dbReference>
<protein>
    <recommendedName>
        <fullName evidence="8">PTS system EIIA component</fullName>
    </recommendedName>
</protein>
<evidence type="ECO:0000313" key="6">
    <source>
        <dbReference type="EMBL" id="MEO1771371.1"/>
    </source>
</evidence>
<organism evidence="6 7">
    <name type="scientific">Candidatus Enterococcus ferrettii</name>
    <dbReference type="NCBI Taxonomy" id="2815324"/>
    <lineage>
        <taxon>Bacteria</taxon>
        <taxon>Bacillati</taxon>
        <taxon>Bacillota</taxon>
        <taxon>Bacilli</taxon>
        <taxon>Lactobacillales</taxon>
        <taxon>Enterococcaceae</taxon>
        <taxon>Enterococcus</taxon>
    </lineage>
</organism>
<evidence type="ECO:0008006" key="8">
    <source>
        <dbReference type="Google" id="ProtNLM"/>
    </source>
</evidence>
<dbReference type="Gene3D" id="1.10.10.10">
    <property type="entry name" value="Winged helix-like DNA-binding domain superfamily/Winged helix DNA-binding domain"/>
    <property type="match status" value="1"/>
</dbReference>
<dbReference type="InterPro" id="IPR036095">
    <property type="entry name" value="PTS_EIIB-like_sf"/>
</dbReference>
<dbReference type="InterPro" id="IPR050661">
    <property type="entry name" value="BglG_antiterminators"/>
</dbReference>
<dbReference type="Pfam" id="PF08279">
    <property type="entry name" value="HTH_11"/>
    <property type="match status" value="1"/>
</dbReference>
<reference evidence="6 7" key="2">
    <citation type="submission" date="2024-02" db="EMBL/GenBank/DDBJ databases">
        <title>The Genome Sequence of Enterococcus sp. DIV0159.</title>
        <authorList>
            <person name="Earl A."/>
            <person name="Manson A."/>
            <person name="Gilmore M."/>
            <person name="Sanders J."/>
            <person name="Shea T."/>
            <person name="Howe W."/>
            <person name="Livny J."/>
            <person name="Cuomo C."/>
            <person name="Neafsey D."/>
            <person name="Birren B."/>
        </authorList>
    </citation>
    <scope>NUCLEOTIDE SEQUENCE [LARGE SCALE GENOMIC DNA]</scope>
    <source>
        <strain evidence="6 7">665A</strain>
    </source>
</reference>
<proteinExistence type="predicted"/>
<name>A0ABV0ES58_9ENTE</name>
<dbReference type="Pfam" id="PF00874">
    <property type="entry name" value="PRD"/>
    <property type="match status" value="1"/>
</dbReference>
<dbReference type="SUPFAM" id="SSF63520">
    <property type="entry name" value="PTS-regulatory domain, PRD"/>
    <property type="match status" value="1"/>
</dbReference>
<evidence type="ECO:0000313" key="7">
    <source>
        <dbReference type="Proteomes" id="UP000664357"/>
    </source>
</evidence>
<evidence type="ECO:0000256" key="1">
    <source>
        <dbReference type="ARBA" id="ARBA00022679"/>
    </source>
</evidence>
<keyword evidence="2" id="KW-0677">Repeat</keyword>
<dbReference type="InterPro" id="IPR016152">
    <property type="entry name" value="PTrfase/Anion_transptr"/>
</dbReference>
<evidence type="ECO:0000259" key="4">
    <source>
        <dbReference type="PROSITE" id="PS51099"/>
    </source>
</evidence>
<feature type="domain" description="PTS EIIA type-2" evidence="3">
    <location>
        <begin position="543"/>
        <end position="684"/>
    </location>
</feature>
<dbReference type="InterPro" id="IPR013196">
    <property type="entry name" value="HTH_11"/>
</dbReference>
<evidence type="ECO:0000256" key="2">
    <source>
        <dbReference type="ARBA" id="ARBA00022737"/>
    </source>
</evidence>
<dbReference type="SUPFAM" id="SSF52794">
    <property type="entry name" value="PTS system IIB component-like"/>
    <property type="match status" value="1"/>
</dbReference>
<dbReference type="CDD" id="cd00211">
    <property type="entry name" value="PTS_IIA_fru"/>
    <property type="match status" value="1"/>
</dbReference>
<feature type="domain" description="PRD" evidence="5">
    <location>
        <begin position="292"/>
        <end position="399"/>
    </location>
</feature>
<keyword evidence="7" id="KW-1185">Reference proteome</keyword>
<dbReference type="PROSITE" id="PS51094">
    <property type="entry name" value="PTS_EIIA_TYPE_2"/>
    <property type="match status" value="1"/>
</dbReference>
<dbReference type="PANTHER" id="PTHR30185">
    <property type="entry name" value="CRYPTIC BETA-GLUCOSIDE BGL OPERON ANTITERMINATOR"/>
    <property type="match status" value="1"/>
</dbReference>
<dbReference type="PROSITE" id="PS51099">
    <property type="entry name" value="PTS_EIIB_TYPE_2"/>
    <property type="match status" value="1"/>
</dbReference>
<comment type="caution">
    <text evidence="6">The sequence shown here is derived from an EMBL/GenBank/DDBJ whole genome shotgun (WGS) entry which is preliminary data.</text>
</comment>
<dbReference type="InterPro" id="IPR036634">
    <property type="entry name" value="PRD_sf"/>
</dbReference>
<reference evidence="6 7" key="1">
    <citation type="submission" date="2021-03" db="EMBL/GenBank/DDBJ databases">
        <authorList>
            <person name="Gilmore M.S."/>
            <person name="Schwartzman J."/>
            <person name="Van Tyne D."/>
            <person name="Martin M."/>
            <person name="Earl A.M."/>
            <person name="Manson A.L."/>
            <person name="Straub T."/>
            <person name="Salamzade R."/>
            <person name="Saavedra J."/>
            <person name="Lebreton F."/>
            <person name="Prichula J."/>
            <person name="Schaufler K."/>
            <person name="Gaca A."/>
            <person name="Sgardioli B."/>
            <person name="Wagenaar J."/>
            <person name="Strong T."/>
        </authorList>
    </citation>
    <scope>NUCLEOTIDE SEQUENCE [LARGE SCALE GENOMIC DNA]</scope>
    <source>
        <strain evidence="6 7">665A</strain>
    </source>
</reference>